<protein>
    <submittedName>
        <fullName evidence="1">Uncharacterized protein</fullName>
    </submittedName>
</protein>
<dbReference type="AlphaFoldDB" id="A0A0E9S6X6"/>
<dbReference type="EMBL" id="GBXM01071620">
    <property type="protein sequence ID" value="JAH36957.1"/>
    <property type="molecule type" value="Transcribed_RNA"/>
</dbReference>
<evidence type="ECO:0000313" key="1">
    <source>
        <dbReference type="EMBL" id="JAH36957.1"/>
    </source>
</evidence>
<accession>A0A0E9S6X6</accession>
<reference evidence="1" key="2">
    <citation type="journal article" date="2015" name="Fish Shellfish Immunol.">
        <title>Early steps in the European eel (Anguilla anguilla)-Vibrio vulnificus interaction in the gills: Role of the RtxA13 toxin.</title>
        <authorList>
            <person name="Callol A."/>
            <person name="Pajuelo D."/>
            <person name="Ebbesson L."/>
            <person name="Teles M."/>
            <person name="MacKenzie S."/>
            <person name="Amaro C."/>
        </authorList>
    </citation>
    <scope>NUCLEOTIDE SEQUENCE</scope>
</reference>
<name>A0A0E9S6X6_ANGAN</name>
<proteinExistence type="predicted"/>
<reference evidence="1" key="1">
    <citation type="submission" date="2014-11" db="EMBL/GenBank/DDBJ databases">
        <authorList>
            <person name="Amaro Gonzalez C."/>
        </authorList>
    </citation>
    <scope>NUCLEOTIDE SEQUENCE</scope>
</reference>
<sequence>MNRNKSRKDRSPDQVKAGTATVIGAAGAGYHGQHEHFEKQPGQVDATGQAKRKGAEMVMHLMPNPEYNL</sequence>
<organism evidence="1">
    <name type="scientific">Anguilla anguilla</name>
    <name type="common">European freshwater eel</name>
    <name type="synonym">Muraena anguilla</name>
    <dbReference type="NCBI Taxonomy" id="7936"/>
    <lineage>
        <taxon>Eukaryota</taxon>
        <taxon>Metazoa</taxon>
        <taxon>Chordata</taxon>
        <taxon>Craniata</taxon>
        <taxon>Vertebrata</taxon>
        <taxon>Euteleostomi</taxon>
        <taxon>Actinopterygii</taxon>
        <taxon>Neopterygii</taxon>
        <taxon>Teleostei</taxon>
        <taxon>Anguilliformes</taxon>
        <taxon>Anguillidae</taxon>
        <taxon>Anguilla</taxon>
    </lineage>
</organism>